<keyword evidence="6" id="KW-0560">Oxidoreductase</keyword>
<evidence type="ECO:0000256" key="6">
    <source>
        <dbReference type="ARBA" id="ARBA00023002"/>
    </source>
</evidence>
<dbReference type="NCBIfam" id="TIGR01289">
    <property type="entry name" value="LPOR"/>
    <property type="match status" value="1"/>
</dbReference>
<dbReference type="EMBL" id="KV920500">
    <property type="protein sequence ID" value="OSX68475.1"/>
    <property type="molecule type" value="Genomic_DNA"/>
</dbReference>
<keyword evidence="7" id="KW-0149">Chlorophyll biosynthesis</keyword>
<dbReference type="GO" id="GO:0015995">
    <property type="term" value="P:chlorophyll biosynthetic process"/>
    <property type="evidence" value="ECO:0007669"/>
    <property type="project" value="UniProtKB-UniPathway"/>
</dbReference>
<evidence type="ECO:0000256" key="2">
    <source>
        <dbReference type="ARBA" id="ARBA00005821"/>
    </source>
</evidence>
<evidence type="ECO:0000313" key="8">
    <source>
        <dbReference type="EMBL" id="OSX68475.1"/>
    </source>
</evidence>
<dbReference type="UniPathway" id="UPA00668"/>
<comment type="pathway">
    <text evidence="1">Porphyrin-containing compound metabolism; chlorophyll biosynthesis.</text>
</comment>
<dbReference type="InterPro" id="IPR005979">
    <property type="entry name" value="Prochl_reduct"/>
</dbReference>
<dbReference type="PRINTS" id="PR00081">
    <property type="entry name" value="GDHRDH"/>
</dbReference>
<keyword evidence="4" id="KW-0602">Photosynthesis</keyword>
<dbReference type="SUPFAM" id="SSF51735">
    <property type="entry name" value="NAD(P)-binding Rossmann-fold domains"/>
    <property type="match status" value="1"/>
</dbReference>
<dbReference type="OrthoDB" id="191139at2759"/>
<dbReference type="Gene3D" id="3.40.50.720">
    <property type="entry name" value="NAD(P)-binding Rossmann-like Domain"/>
    <property type="match status" value="1"/>
</dbReference>
<proteinExistence type="inferred from homology"/>
<dbReference type="Proteomes" id="UP000218209">
    <property type="component" value="Unassembled WGS sequence"/>
</dbReference>
<name>A0A1X6NIP3_PORUM</name>
<sequence>MAASQPYTSIITGASSSVGMFAAKALVARGDTHVVMAVRDTAKAAKVAAEFGFAEGTYTILPVDLASLDSVRSFVSAYQAGGFRGLSSLVCNAAVWYPRDKEPRLTGDGFDETLQVNHLGHFLLVNLLMGDLKRACGRVVFLATPTHNPDTIAGKVPPQANLGDLAGLEAAVAGTSSGTVDGGKFEPTKAYKDSKVCNVLTMTALHERAAKDGVIVSAVYPGCIADSELFRQKRGWFRWFFPLFQKYVTKQYVSEEEAGRRVADVAGGAAFGDGGGYWMWKGSYLEGADKTTPTRVPSTEREGAKADRLWELSAKAVGL</sequence>
<dbReference type="PANTHER" id="PTHR44419">
    <property type="entry name" value="PROTOCHLOROPHYLLIDE REDUCTASE C, CHLOROPLASTIC"/>
    <property type="match status" value="1"/>
</dbReference>
<keyword evidence="9" id="KW-1185">Reference proteome</keyword>
<evidence type="ECO:0000256" key="1">
    <source>
        <dbReference type="ARBA" id="ARBA00005173"/>
    </source>
</evidence>
<dbReference type="Pfam" id="PF00106">
    <property type="entry name" value="adh_short"/>
    <property type="match status" value="1"/>
</dbReference>
<accession>A0A1X6NIP3</accession>
<dbReference type="GO" id="GO:0016630">
    <property type="term" value="F:protochlorophyllide reductase activity"/>
    <property type="evidence" value="ECO:0007669"/>
    <property type="project" value="UniProtKB-EC"/>
</dbReference>
<evidence type="ECO:0000313" key="9">
    <source>
        <dbReference type="Proteomes" id="UP000218209"/>
    </source>
</evidence>
<protein>
    <recommendedName>
        <fullName evidence="3">protochlorophyllide reductase</fullName>
        <ecNumber evidence="3">1.3.1.33</ecNumber>
    </recommendedName>
</protein>
<dbReference type="InterPro" id="IPR002347">
    <property type="entry name" value="SDR_fam"/>
</dbReference>
<organism evidence="8 9">
    <name type="scientific">Porphyra umbilicalis</name>
    <name type="common">Purple laver</name>
    <name type="synonym">Red alga</name>
    <dbReference type="NCBI Taxonomy" id="2786"/>
    <lineage>
        <taxon>Eukaryota</taxon>
        <taxon>Rhodophyta</taxon>
        <taxon>Bangiophyceae</taxon>
        <taxon>Bangiales</taxon>
        <taxon>Bangiaceae</taxon>
        <taxon>Porphyra</taxon>
    </lineage>
</organism>
<dbReference type="AlphaFoldDB" id="A0A1X6NIP3"/>
<gene>
    <name evidence="8" type="ORF">BU14_2734s0001</name>
</gene>
<evidence type="ECO:0000256" key="4">
    <source>
        <dbReference type="ARBA" id="ARBA00022531"/>
    </source>
</evidence>
<evidence type="ECO:0000256" key="5">
    <source>
        <dbReference type="ARBA" id="ARBA00022857"/>
    </source>
</evidence>
<dbReference type="GO" id="GO:0015979">
    <property type="term" value="P:photosynthesis"/>
    <property type="evidence" value="ECO:0007669"/>
    <property type="project" value="UniProtKB-KW"/>
</dbReference>
<comment type="similarity">
    <text evidence="2">Belongs to the short-chain dehydrogenases/reductases (SDR) family. POR subfamily.</text>
</comment>
<evidence type="ECO:0000256" key="3">
    <source>
        <dbReference type="ARBA" id="ARBA00012006"/>
    </source>
</evidence>
<reference evidence="8 9" key="1">
    <citation type="submission" date="2017-03" db="EMBL/GenBank/DDBJ databases">
        <title>WGS assembly of Porphyra umbilicalis.</title>
        <authorList>
            <person name="Brawley S.H."/>
            <person name="Blouin N.A."/>
            <person name="Ficko-Blean E."/>
            <person name="Wheeler G.L."/>
            <person name="Lohr M."/>
            <person name="Goodson H.V."/>
            <person name="Jenkins J.W."/>
            <person name="Blaby-Haas C.E."/>
            <person name="Helliwell K.E."/>
            <person name="Chan C."/>
            <person name="Marriage T."/>
            <person name="Bhattacharya D."/>
            <person name="Klein A.S."/>
            <person name="Badis Y."/>
            <person name="Brodie J."/>
            <person name="Cao Y."/>
            <person name="Collen J."/>
            <person name="Dittami S.M."/>
            <person name="Gachon C.M."/>
            <person name="Green B.R."/>
            <person name="Karpowicz S."/>
            <person name="Kim J.W."/>
            <person name="Kudahl U."/>
            <person name="Lin S."/>
            <person name="Michel G."/>
            <person name="Mittag M."/>
            <person name="Olson B.J."/>
            <person name="Pangilinan J."/>
            <person name="Peng Y."/>
            <person name="Qiu H."/>
            <person name="Shu S."/>
            <person name="Singer J.T."/>
            <person name="Smith A.G."/>
            <person name="Sprecher B.N."/>
            <person name="Wagner V."/>
            <person name="Wang W."/>
            <person name="Wang Z.-Y."/>
            <person name="Yan J."/>
            <person name="Yarish C."/>
            <person name="Zoeuner-Riek S."/>
            <person name="Zhuang Y."/>
            <person name="Zou Y."/>
            <person name="Lindquist E.A."/>
            <person name="Grimwood J."/>
            <person name="Barry K."/>
            <person name="Rokhsar D.S."/>
            <person name="Schmutz J."/>
            <person name="Stiller J.W."/>
            <person name="Grossman A.R."/>
            <person name="Prochnik S.E."/>
        </authorList>
    </citation>
    <scope>NUCLEOTIDE SEQUENCE [LARGE SCALE GENOMIC DNA]</scope>
    <source>
        <strain evidence="8">4086291</strain>
    </source>
</reference>
<keyword evidence="5" id="KW-0521">NADP</keyword>
<dbReference type="PANTHER" id="PTHR44419:SF19">
    <property type="entry name" value="PROTOCHLOROPHYLLIDE REDUCTASE A, CHLOROPLASTIC"/>
    <property type="match status" value="1"/>
</dbReference>
<dbReference type="EC" id="1.3.1.33" evidence="3"/>
<evidence type="ECO:0000256" key="7">
    <source>
        <dbReference type="ARBA" id="ARBA00023171"/>
    </source>
</evidence>
<dbReference type="InterPro" id="IPR036291">
    <property type="entry name" value="NAD(P)-bd_dom_sf"/>
</dbReference>